<feature type="region of interest" description="Disordered" evidence="1">
    <location>
        <begin position="1"/>
        <end position="23"/>
    </location>
</feature>
<protein>
    <submittedName>
        <fullName evidence="3">Uncharacterized protein</fullName>
    </submittedName>
</protein>
<evidence type="ECO:0000313" key="4">
    <source>
        <dbReference type="Proteomes" id="UP000481153"/>
    </source>
</evidence>
<organism evidence="3 4">
    <name type="scientific">Aphanomyces euteiches</name>
    <dbReference type="NCBI Taxonomy" id="100861"/>
    <lineage>
        <taxon>Eukaryota</taxon>
        <taxon>Sar</taxon>
        <taxon>Stramenopiles</taxon>
        <taxon>Oomycota</taxon>
        <taxon>Saprolegniomycetes</taxon>
        <taxon>Saprolegniales</taxon>
        <taxon>Verrucalvaceae</taxon>
        <taxon>Aphanomyces</taxon>
    </lineage>
</organism>
<dbReference type="Proteomes" id="UP000481153">
    <property type="component" value="Unassembled WGS sequence"/>
</dbReference>
<keyword evidence="2" id="KW-0472">Membrane</keyword>
<feature type="transmembrane region" description="Helical" evidence="2">
    <location>
        <begin position="92"/>
        <end position="112"/>
    </location>
</feature>
<evidence type="ECO:0000256" key="1">
    <source>
        <dbReference type="SAM" id="MobiDB-lite"/>
    </source>
</evidence>
<gene>
    <name evidence="3" type="ORF">Ae201684_012495</name>
</gene>
<keyword evidence="2" id="KW-1133">Transmembrane helix</keyword>
<keyword evidence="4" id="KW-1185">Reference proteome</keyword>
<keyword evidence="2" id="KW-0812">Transmembrane</keyword>
<proteinExistence type="predicted"/>
<name>A0A6G0WRH6_9STRA</name>
<accession>A0A6G0WRH6</accession>
<evidence type="ECO:0000313" key="3">
    <source>
        <dbReference type="EMBL" id="KAF0730006.1"/>
    </source>
</evidence>
<feature type="compositionally biased region" description="Low complexity" evidence="1">
    <location>
        <begin position="14"/>
        <end position="23"/>
    </location>
</feature>
<evidence type="ECO:0000256" key="2">
    <source>
        <dbReference type="SAM" id="Phobius"/>
    </source>
</evidence>
<dbReference type="VEuPathDB" id="FungiDB:AeMF1_011309"/>
<dbReference type="OrthoDB" id="78534at2759"/>
<comment type="caution">
    <text evidence="3">The sequence shown here is derived from an EMBL/GenBank/DDBJ whole genome shotgun (WGS) entry which is preliminary data.</text>
</comment>
<dbReference type="EMBL" id="VJMJ01000158">
    <property type="protein sequence ID" value="KAF0730006.1"/>
    <property type="molecule type" value="Genomic_DNA"/>
</dbReference>
<sequence>MGASTAELSPLMESSPATSTSSSSTFDAVIVPVIKSTRSIHVQTKPKEEVYPLPWFRSPEMPKKPVRLILKKESPKTICCNITRLNDGEKCIHVLVAAILVCTIVVILSIIYHSGKQAPKNTLHPHFILRGNS</sequence>
<dbReference type="AlphaFoldDB" id="A0A6G0WRH6"/>
<reference evidence="3 4" key="1">
    <citation type="submission" date="2019-07" db="EMBL/GenBank/DDBJ databases">
        <title>Genomics analysis of Aphanomyces spp. identifies a new class of oomycete effector associated with host adaptation.</title>
        <authorList>
            <person name="Gaulin E."/>
        </authorList>
    </citation>
    <scope>NUCLEOTIDE SEQUENCE [LARGE SCALE GENOMIC DNA]</scope>
    <source>
        <strain evidence="3 4">ATCC 201684</strain>
    </source>
</reference>